<comment type="subcellular location">
    <subcellularLocation>
        <location evidence="9">Membrane</location>
        <topology evidence="9">Multi-pass membrane protein</topology>
    </subcellularLocation>
    <subcellularLocation>
        <location evidence="1">Mitochondrion inner membrane</location>
        <topology evidence="1">Multi-pass membrane protein</topology>
    </subcellularLocation>
</comment>
<comment type="similarity">
    <text evidence="2 9">Belongs to the OXA1/ALB3/YidC family.</text>
</comment>
<feature type="transmembrane region" description="Helical" evidence="11">
    <location>
        <begin position="176"/>
        <end position="196"/>
    </location>
</feature>
<evidence type="ECO:0000256" key="11">
    <source>
        <dbReference type="SAM" id="Phobius"/>
    </source>
</evidence>
<dbReference type="STRING" id="914234.M2QS01"/>
<evidence type="ECO:0000313" key="13">
    <source>
        <dbReference type="EMBL" id="EMD34920.1"/>
    </source>
</evidence>
<evidence type="ECO:0000256" key="3">
    <source>
        <dbReference type="ARBA" id="ARBA00022692"/>
    </source>
</evidence>
<dbReference type="Proteomes" id="UP000016930">
    <property type="component" value="Unassembled WGS sequence"/>
</dbReference>
<dbReference type="PANTHER" id="PTHR12428">
    <property type="entry name" value="OXA1"/>
    <property type="match status" value="1"/>
</dbReference>
<dbReference type="InterPro" id="IPR001708">
    <property type="entry name" value="YidC/ALB3/OXA1/COX18"/>
</dbReference>
<protein>
    <recommendedName>
        <fullName evidence="12">Membrane insertase YidC/Oxa/ALB C-terminal domain-containing protein</fullName>
    </recommendedName>
</protein>
<dbReference type="AlphaFoldDB" id="M2QS01"/>
<sequence length="422" mass="46194">MLSGCVRLHVLSPRVSQQVLLSAQKRYASTVGLQRARPLNLRRELLGAQQARNLWWPSKKPEAESQSTSSEPTPVDAFAQSEQPLANVEATSAAEAPAAQEYATLSESTTAEVASATGTDLQSIPTEVVPDLSSIPSVTQALQYGDLAALGLAGWTPAGFCRWGIELLQVSTGLPWFWTIVTATVVSRLVILPFSIKSMQYAARLAKHQDEVTSLREKMTEAQASRDVLAMQSLALRQRQIYTKANVSIPGMMALPFVQLPIQLGMFFGIKKMCDLPLEQLKHSGLDILPDLTATDPTWTLPIIGAVLINLQLRLGIRDMQATPALPHIINFFRVFSVVGVFLMSSLPSGVLTYLGTTMVFGIAQTLVLRIPAVRTTLGVPIVPKEHQPKPVSFMESIRYAQKWWDEQKSQAKAGPTAAKRR</sequence>
<keyword evidence="4" id="KW-0999">Mitochondrion inner membrane</keyword>
<feature type="domain" description="Membrane insertase YidC/Oxa/ALB C-terminal" evidence="12">
    <location>
        <begin position="176"/>
        <end position="369"/>
    </location>
</feature>
<evidence type="ECO:0000256" key="8">
    <source>
        <dbReference type="ARBA" id="ARBA00023136"/>
    </source>
</evidence>
<accession>M2QS01</accession>
<organism evidence="13 14">
    <name type="scientific">Ceriporiopsis subvermispora (strain B)</name>
    <name type="common">White-rot fungus</name>
    <name type="synonym">Gelatoporia subvermispora</name>
    <dbReference type="NCBI Taxonomy" id="914234"/>
    <lineage>
        <taxon>Eukaryota</taxon>
        <taxon>Fungi</taxon>
        <taxon>Dikarya</taxon>
        <taxon>Basidiomycota</taxon>
        <taxon>Agaricomycotina</taxon>
        <taxon>Agaricomycetes</taxon>
        <taxon>Polyporales</taxon>
        <taxon>Gelatoporiaceae</taxon>
        <taxon>Gelatoporia</taxon>
    </lineage>
</organism>
<keyword evidence="14" id="KW-1185">Reference proteome</keyword>
<feature type="transmembrane region" description="Helical" evidence="11">
    <location>
        <begin position="299"/>
        <end position="317"/>
    </location>
</feature>
<gene>
    <name evidence="13" type="ORF">CERSUDRAFT_157655</name>
</gene>
<feature type="region of interest" description="Disordered" evidence="10">
    <location>
        <begin position="56"/>
        <end position="76"/>
    </location>
</feature>
<keyword evidence="6 11" id="KW-1133">Transmembrane helix</keyword>
<evidence type="ECO:0000256" key="9">
    <source>
        <dbReference type="RuleBase" id="RU003945"/>
    </source>
</evidence>
<dbReference type="GO" id="GO:0032977">
    <property type="term" value="F:membrane insertase activity"/>
    <property type="evidence" value="ECO:0007669"/>
    <property type="project" value="InterPro"/>
</dbReference>
<dbReference type="Pfam" id="PF02096">
    <property type="entry name" value="60KD_IMP"/>
    <property type="match status" value="1"/>
</dbReference>
<name>M2QS01_CERS8</name>
<keyword evidence="5" id="KW-0809">Transit peptide</keyword>
<keyword evidence="7" id="KW-0496">Mitochondrion</keyword>
<feature type="transmembrane region" description="Helical" evidence="11">
    <location>
        <begin position="329"/>
        <end position="345"/>
    </location>
</feature>
<proteinExistence type="inferred from homology"/>
<evidence type="ECO:0000256" key="10">
    <source>
        <dbReference type="SAM" id="MobiDB-lite"/>
    </source>
</evidence>
<evidence type="ECO:0000256" key="6">
    <source>
        <dbReference type="ARBA" id="ARBA00022989"/>
    </source>
</evidence>
<dbReference type="InterPro" id="IPR028055">
    <property type="entry name" value="YidC/Oxa/ALB_C"/>
</dbReference>
<dbReference type="GO" id="GO:0005743">
    <property type="term" value="C:mitochondrial inner membrane"/>
    <property type="evidence" value="ECO:0007669"/>
    <property type="project" value="UniProtKB-SubCell"/>
</dbReference>
<dbReference type="CDD" id="cd20069">
    <property type="entry name" value="5TM_Oxa1-like"/>
    <property type="match status" value="1"/>
</dbReference>
<evidence type="ECO:0000256" key="5">
    <source>
        <dbReference type="ARBA" id="ARBA00022946"/>
    </source>
</evidence>
<evidence type="ECO:0000256" key="1">
    <source>
        <dbReference type="ARBA" id="ARBA00004448"/>
    </source>
</evidence>
<dbReference type="EMBL" id="KB445801">
    <property type="protein sequence ID" value="EMD34920.1"/>
    <property type="molecule type" value="Genomic_DNA"/>
</dbReference>
<feature type="transmembrane region" description="Helical" evidence="11">
    <location>
        <begin position="247"/>
        <end position="270"/>
    </location>
</feature>
<keyword evidence="3 9" id="KW-0812">Transmembrane</keyword>
<evidence type="ECO:0000313" key="14">
    <source>
        <dbReference type="Proteomes" id="UP000016930"/>
    </source>
</evidence>
<evidence type="ECO:0000259" key="12">
    <source>
        <dbReference type="Pfam" id="PF02096"/>
    </source>
</evidence>
<dbReference type="HOGENOM" id="CLU_029282_6_1_1"/>
<dbReference type="GO" id="GO:0032979">
    <property type="term" value="P:protein insertion into mitochondrial inner membrane from matrix"/>
    <property type="evidence" value="ECO:0007669"/>
    <property type="project" value="TreeGrafter"/>
</dbReference>
<dbReference type="PANTHER" id="PTHR12428:SF66">
    <property type="entry name" value="MITOCHONDRIAL INNER MEMBRANE PROTEIN OXA1L"/>
    <property type="match status" value="1"/>
</dbReference>
<evidence type="ECO:0000256" key="2">
    <source>
        <dbReference type="ARBA" id="ARBA00009877"/>
    </source>
</evidence>
<evidence type="ECO:0000256" key="4">
    <source>
        <dbReference type="ARBA" id="ARBA00022792"/>
    </source>
</evidence>
<reference evidence="13 14" key="1">
    <citation type="journal article" date="2012" name="Proc. Natl. Acad. Sci. U.S.A.">
        <title>Comparative genomics of Ceriporiopsis subvermispora and Phanerochaete chrysosporium provide insight into selective ligninolysis.</title>
        <authorList>
            <person name="Fernandez-Fueyo E."/>
            <person name="Ruiz-Duenas F.J."/>
            <person name="Ferreira P."/>
            <person name="Floudas D."/>
            <person name="Hibbett D.S."/>
            <person name="Canessa P."/>
            <person name="Larrondo L.F."/>
            <person name="James T.Y."/>
            <person name="Seelenfreund D."/>
            <person name="Lobos S."/>
            <person name="Polanco R."/>
            <person name="Tello M."/>
            <person name="Honda Y."/>
            <person name="Watanabe T."/>
            <person name="Watanabe T."/>
            <person name="Ryu J.S."/>
            <person name="Kubicek C.P."/>
            <person name="Schmoll M."/>
            <person name="Gaskell J."/>
            <person name="Hammel K.E."/>
            <person name="St John F.J."/>
            <person name="Vanden Wymelenberg A."/>
            <person name="Sabat G."/>
            <person name="Splinter BonDurant S."/>
            <person name="Syed K."/>
            <person name="Yadav J.S."/>
            <person name="Doddapaneni H."/>
            <person name="Subramanian V."/>
            <person name="Lavin J.L."/>
            <person name="Oguiza J.A."/>
            <person name="Perez G."/>
            <person name="Pisabarro A.G."/>
            <person name="Ramirez L."/>
            <person name="Santoyo F."/>
            <person name="Master E."/>
            <person name="Coutinho P.M."/>
            <person name="Henrissat B."/>
            <person name="Lombard V."/>
            <person name="Magnuson J.K."/>
            <person name="Kuees U."/>
            <person name="Hori C."/>
            <person name="Igarashi K."/>
            <person name="Samejima M."/>
            <person name="Held B.W."/>
            <person name="Barry K.W."/>
            <person name="LaButti K.M."/>
            <person name="Lapidus A."/>
            <person name="Lindquist E.A."/>
            <person name="Lucas S.M."/>
            <person name="Riley R."/>
            <person name="Salamov A.A."/>
            <person name="Hoffmeister D."/>
            <person name="Schwenk D."/>
            <person name="Hadar Y."/>
            <person name="Yarden O."/>
            <person name="de Vries R.P."/>
            <person name="Wiebenga A."/>
            <person name="Stenlid J."/>
            <person name="Eastwood D."/>
            <person name="Grigoriev I.V."/>
            <person name="Berka R.M."/>
            <person name="Blanchette R.A."/>
            <person name="Kersten P."/>
            <person name="Martinez A.T."/>
            <person name="Vicuna R."/>
            <person name="Cullen D."/>
        </authorList>
    </citation>
    <scope>NUCLEOTIDE SEQUENCE [LARGE SCALE GENOMIC DNA]</scope>
    <source>
        <strain evidence="13 14">B</strain>
    </source>
</reference>
<evidence type="ECO:0000256" key="7">
    <source>
        <dbReference type="ARBA" id="ARBA00023128"/>
    </source>
</evidence>
<dbReference type="OrthoDB" id="2148490at2759"/>
<keyword evidence="8 11" id="KW-0472">Membrane</keyword>